<evidence type="ECO:0000256" key="6">
    <source>
        <dbReference type="ARBA" id="ARBA00022827"/>
    </source>
</evidence>
<dbReference type="SUPFAM" id="SSF50022">
    <property type="entry name" value="ISP domain"/>
    <property type="match status" value="1"/>
</dbReference>
<comment type="similarity">
    <text evidence="2">Belongs to the FAD-dependent oxidoreductase family.</text>
</comment>
<dbReference type="Pfam" id="PF07992">
    <property type="entry name" value="Pyr_redox_2"/>
    <property type="match status" value="1"/>
</dbReference>
<dbReference type="PANTHER" id="PTHR43557">
    <property type="entry name" value="APOPTOSIS-INDUCING FACTOR 1"/>
    <property type="match status" value="1"/>
</dbReference>
<dbReference type="PROSITE" id="PS51296">
    <property type="entry name" value="RIESKE"/>
    <property type="match status" value="1"/>
</dbReference>
<feature type="domain" description="Rieske" evidence="10">
    <location>
        <begin position="32"/>
        <end position="128"/>
    </location>
</feature>
<organism evidence="11 12">
    <name type="scientific">Pyrocoelia pectoralis</name>
    <dbReference type="NCBI Taxonomy" id="417401"/>
    <lineage>
        <taxon>Eukaryota</taxon>
        <taxon>Metazoa</taxon>
        <taxon>Ecdysozoa</taxon>
        <taxon>Arthropoda</taxon>
        <taxon>Hexapoda</taxon>
        <taxon>Insecta</taxon>
        <taxon>Pterygota</taxon>
        <taxon>Neoptera</taxon>
        <taxon>Endopterygota</taxon>
        <taxon>Coleoptera</taxon>
        <taxon>Polyphaga</taxon>
        <taxon>Elateriformia</taxon>
        <taxon>Elateroidea</taxon>
        <taxon>Lampyridae</taxon>
        <taxon>Lampyrinae</taxon>
        <taxon>Pyrocoelia</taxon>
    </lineage>
</organism>
<comment type="caution">
    <text evidence="11">The sequence shown here is derived from an EMBL/GenBank/DDBJ whole genome shotgun (WGS) entry which is preliminary data.</text>
</comment>
<keyword evidence="6" id="KW-0274">FAD</keyword>
<reference evidence="11 12" key="1">
    <citation type="journal article" date="2024" name="Insects">
        <title>An Improved Chromosome-Level Genome Assembly of the Firefly Pyrocoelia pectoralis.</title>
        <authorList>
            <person name="Fu X."/>
            <person name="Meyer-Rochow V.B."/>
            <person name="Ballantyne L."/>
            <person name="Zhu X."/>
        </authorList>
    </citation>
    <scope>NUCLEOTIDE SEQUENCE [LARGE SCALE GENOMIC DNA]</scope>
    <source>
        <strain evidence="11">XCY_ONT2</strain>
    </source>
</reference>
<dbReference type="Gene3D" id="2.102.10.10">
    <property type="entry name" value="Rieske [2Fe-2S] iron-sulphur domain"/>
    <property type="match status" value="1"/>
</dbReference>
<evidence type="ECO:0000313" key="11">
    <source>
        <dbReference type="EMBL" id="KAK5638914.1"/>
    </source>
</evidence>
<dbReference type="Proteomes" id="UP001329430">
    <property type="component" value="Chromosome 10"/>
</dbReference>
<dbReference type="GO" id="GO:0046872">
    <property type="term" value="F:metal ion binding"/>
    <property type="evidence" value="ECO:0007669"/>
    <property type="project" value="UniProtKB-KW"/>
</dbReference>
<dbReference type="Gene3D" id="3.50.50.60">
    <property type="entry name" value="FAD/NAD(P)-binding domain"/>
    <property type="match status" value="2"/>
</dbReference>
<accession>A0AAN7V8R7</accession>
<dbReference type="PRINTS" id="PR00469">
    <property type="entry name" value="PNDRDTASEII"/>
</dbReference>
<protein>
    <recommendedName>
        <fullName evidence="10">Rieske domain-containing protein</fullName>
    </recommendedName>
</protein>
<evidence type="ECO:0000256" key="3">
    <source>
        <dbReference type="ARBA" id="ARBA00022630"/>
    </source>
</evidence>
<evidence type="ECO:0000256" key="9">
    <source>
        <dbReference type="ARBA" id="ARBA00023014"/>
    </source>
</evidence>
<evidence type="ECO:0000313" key="12">
    <source>
        <dbReference type="Proteomes" id="UP001329430"/>
    </source>
</evidence>
<dbReference type="GO" id="GO:0005737">
    <property type="term" value="C:cytoplasm"/>
    <property type="evidence" value="ECO:0007669"/>
    <property type="project" value="TreeGrafter"/>
</dbReference>
<gene>
    <name evidence="11" type="ORF">RI129_013209</name>
</gene>
<sequence>MGCPLSTSSKVLEISKIRSKSPNMSVEDYVEDVVCKDSDIKENEMKVFDLRDVGKVLLVRHKGKLSALGANCTHYGAPLQNSALGDGQLRCQWHGACFNISTGDIEDFPGLDSLPCYQVSLLNDDVKVRARRSELTANKRTKPMSKRDPNNNEHFIIIGGGPSGAVCAETLRQGNFQGKITIVNKEQYLPYDPLQLRPANFYLEYDIDIIVNCEATKIDLDHKKVQLKDGRSLNYDRLYIATGSSARKIDIPGIIMSLIIFYCSLYLFTSSIHAALSSEKHVVILGSSFIGMEVAAYCVGKVASVTVVSKTEVPFEQVFGKEVGQSVLKLFLEKGVKFIGESGIKSCHGNADGVLNEVELNDGTRINADILVMGTGSVLNTQFLKESSIPVNDNGSVTVNEYLQTSIPNIFAGGDIANAPIWSHHNDHGFIGHYGLAQYHGKVAAMNMLNKGKILKAIPFFWTMWFGKGIRYCGYGSFDDVVIRGDVNNLVFVAYYIKNEEVVSICSCGMDPIVAKYAEYISQGNKLYKKDLGKDPFELLK</sequence>
<comment type="cofactor">
    <cofactor evidence="1">
        <name>FAD</name>
        <dbReference type="ChEBI" id="CHEBI:57692"/>
    </cofactor>
</comment>
<evidence type="ECO:0000256" key="1">
    <source>
        <dbReference type="ARBA" id="ARBA00001974"/>
    </source>
</evidence>
<proteinExistence type="inferred from homology"/>
<dbReference type="PRINTS" id="PR00368">
    <property type="entry name" value="FADPNR"/>
</dbReference>
<evidence type="ECO:0000256" key="8">
    <source>
        <dbReference type="ARBA" id="ARBA00023004"/>
    </source>
</evidence>
<dbReference type="InterPro" id="IPR023753">
    <property type="entry name" value="FAD/NAD-binding_dom"/>
</dbReference>
<dbReference type="FunFam" id="2.102.10.10:FF:000003">
    <property type="entry name" value="apoptosis-inducing factor 3 isoform X2"/>
    <property type="match status" value="1"/>
</dbReference>
<evidence type="ECO:0000256" key="2">
    <source>
        <dbReference type="ARBA" id="ARBA00006442"/>
    </source>
</evidence>
<name>A0AAN7V8R7_9COLE</name>
<dbReference type="InterPro" id="IPR036188">
    <property type="entry name" value="FAD/NAD-bd_sf"/>
</dbReference>
<dbReference type="SUPFAM" id="SSF51905">
    <property type="entry name" value="FAD/NAD(P)-binding domain"/>
    <property type="match status" value="1"/>
</dbReference>
<keyword evidence="5" id="KW-0479">Metal-binding</keyword>
<dbReference type="InterPro" id="IPR016156">
    <property type="entry name" value="FAD/NAD-linked_Rdtase_dimer_sf"/>
</dbReference>
<keyword evidence="9" id="KW-0411">Iron-sulfur</keyword>
<keyword evidence="8" id="KW-0408">Iron</keyword>
<dbReference type="GO" id="GO:0051537">
    <property type="term" value="F:2 iron, 2 sulfur cluster binding"/>
    <property type="evidence" value="ECO:0007669"/>
    <property type="project" value="UniProtKB-KW"/>
</dbReference>
<evidence type="ECO:0000259" key="10">
    <source>
        <dbReference type="PROSITE" id="PS51296"/>
    </source>
</evidence>
<dbReference type="PANTHER" id="PTHR43557:SF2">
    <property type="entry name" value="RIESKE DOMAIN-CONTAINING PROTEIN-RELATED"/>
    <property type="match status" value="1"/>
</dbReference>
<evidence type="ECO:0000256" key="7">
    <source>
        <dbReference type="ARBA" id="ARBA00023002"/>
    </source>
</evidence>
<dbReference type="Gene3D" id="3.30.390.30">
    <property type="match status" value="1"/>
</dbReference>
<dbReference type="AlphaFoldDB" id="A0AAN7V8R7"/>
<dbReference type="SUPFAM" id="SSF55424">
    <property type="entry name" value="FAD/NAD-linked reductases, dimerisation (C-terminal) domain"/>
    <property type="match status" value="1"/>
</dbReference>
<dbReference type="EMBL" id="JAVRBK010000010">
    <property type="protein sequence ID" value="KAK5638914.1"/>
    <property type="molecule type" value="Genomic_DNA"/>
</dbReference>
<dbReference type="InterPro" id="IPR036922">
    <property type="entry name" value="Rieske_2Fe-2S_sf"/>
</dbReference>
<keyword evidence="4" id="KW-0001">2Fe-2S</keyword>
<evidence type="ECO:0000256" key="5">
    <source>
        <dbReference type="ARBA" id="ARBA00022723"/>
    </source>
</evidence>
<keyword evidence="7" id="KW-0560">Oxidoreductase</keyword>
<evidence type="ECO:0000256" key="4">
    <source>
        <dbReference type="ARBA" id="ARBA00022714"/>
    </source>
</evidence>
<dbReference type="CDD" id="cd03478">
    <property type="entry name" value="Rieske_AIFL_N"/>
    <property type="match status" value="1"/>
</dbReference>
<dbReference type="InterPro" id="IPR050446">
    <property type="entry name" value="FAD-oxidoreductase/Apoptosis"/>
</dbReference>
<keyword evidence="12" id="KW-1185">Reference proteome</keyword>
<dbReference type="InterPro" id="IPR017941">
    <property type="entry name" value="Rieske_2Fe-2S"/>
</dbReference>
<dbReference type="Pfam" id="PF00355">
    <property type="entry name" value="Rieske"/>
    <property type="match status" value="1"/>
</dbReference>
<dbReference type="GO" id="GO:0016651">
    <property type="term" value="F:oxidoreductase activity, acting on NAD(P)H"/>
    <property type="evidence" value="ECO:0007669"/>
    <property type="project" value="TreeGrafter"/>
</dbReference>
<keyword evidence="3" id="KW-0285">Flavoprotein</keyword>